<dbReference type="Proteomes" id="UP000475325">
    <property type="component" value="Unassembled WGS sequence"/>
</dbReference>
<gene>
    <name evidence="1" type="ORF">TWF102_010862</name>
</gene>
<dbReference type="AlphaFoldDB" id="A0A7C8NI15"/>
<name>A0A7C8NI15_ORBOL</name>
<comment type="caution">
    <text evidence="1">The sequence shown here is derived from an EMBL/GenBank/DDBJ whole genome shotgun (WGS) entry which is preliminary data.</text>
</comment>
<evidence type="ECO:0000313" key="2">
    <source>
        <dbReference type="Proteomes" id="UP000475325"/>
    </source>
</evidence>
<protein>
    <submittedName>
        <fullName evidence="1">Uncharacterized protein</fullName>
    </submittedName>
</protein>
<organism evidence="1 2">
    <name type="scientific">Orbilia oligospora</name>
    <name type="common">Nematode-trapping fungus</name>
    <name type="synonym">Arthrobotrys oligospora</name>
    <dbReference type="NCBI Taxonomy" id="2813651"/>
    <lineage>
        <taxon>Eukaryota</taxon>
        <taxon>Fungi</taxon>
        <taxon>Dikarya</taxon>
        <taxon>Ascomycota</taxon>
        <taxon>Pezizomycotina</taxon>
        <taxon>Orbiliomycetes</taxon>
        <taxon>Orbiliales</taxon>
        <taxon>Orbiliaceae</taxon>
        <taxon>Orbilia</taxon>
    </lineage>
</organism>
<proteinExistence type="predicted"/>
<accession>A0A7C8NI15</accession>
<dbReference type="EMBL" id="WIQW01000080">
    <property type="protein sequence ID" value="KAF3086915.1"/>
    <property type="molecule type" value="Genomic_DNA"/>
</dbReference>
<evidence type="ECO:0000313" key="1">
    <source>
        <dbReference type="EMBL" id="KAF3086915.1"/>
    </source>
</evidence>
<reference evidence="1 2" key="1">
    <citation type="submission" date="2019-06" db="EMBL/GenBank/DDBJ databases">
        <authorList>
            <person name="Palmer J.M."/>
        </authorList>
    </citation>
    <scope>NUCLEOTIDE SEQUENCE [LARGE SCALE GENOMIC DNA]</scope>
    <source>
        <strain evidence="1 2">TWF102</strain>
    </source>
</reference>
<sequence length="108" mass="12300">MHFHHAICSEMSELNFGVEKKKVESSVTVAQVANKEPWHIKPQTGCNKRKSLLLGQGRPECRTIIPSSSSSSSSSFFLFMPSNLKKIMCRFHPFSLISLKETDRRFEV</sequence>